<feature type="compositionally biased region" description="Low complexity" evidence="1">
    <location>
        <begin position="1475"/>
        <end position="1487"/>
    </location>
</feature>
<organism evidence="2 3">
    <name type="scientific">Acanthopleuribacter pedis</name>
    <dbReference type="NCBI Taxonomy" id="442870"/>
    <lineage>
        <taxon>Bacteria</taxon>
        <taxon>Pseudomonadati</taxon>
        <taxon>Acidobacteriota</taxon>
        <taxon>Holophagae</taxon>
        <taxon>Acanthopleuribacterales</taxon>
        <taxon>Acanthopleuribacteraceae</taxon>
        <taxon>Acanthopleuribacter</taxon>
    </lineage>
</organism>
<dbReference type="RefSeq" id="WP_207861069.1">
    <property type="nucleotide sequence ID" value="NZ_JAFREP010000021.1"/>
</dbReference>
<gene>
    <name evidence="2" type="ORF">J3U88_21640</name>
</gene>
<comment type="caution">
    <text evidence="2">The sequence shown here is derived from an EMBL/GenBank/DDBJ whole genome shotgun (WGS) entry which is preliminary data.</text>
</comment>
<sequence length="1806" mass="202678">MRDAWKRWRRLKRPEGLLAVACLPRRLLGLVLVLGCWAGLFGLASEHQPPPQRERLESLPLLSVTEHGALRVRDARRPFSADESLYIRYEGEADWLTLVGAAETLANLRLSFSQDGRLFRALTARADADGTRSYVWVDGPGLLRLRGFLSEGDVAPPRVFRRVPFPAAPLWPPRDLGHAGRRVAVVFDDAHHRRDFLHLAAGVPVRVDGPGGDGTFWLQCRALFDAEDGRPRRHVAVQVQQGAFQRGFSFSSGPANATATFDNRTALIGFARDVVAELPEPGDAWLLTADAPLLVRLSAPRLGYGWARPDPVQPDPRFTRLGDFEAPRRPLFLPAPYDAYPDGPHPVPERHDTWLLGPREEGLVWREHLANRRDAHGRPLLTPRLVDRVADGMAAFSPVALAGARPLAWRLLHFFENRLPDPDANGPRFTTTQFLAQEQPALQQASFARLTEDHPMAVSLAEVPGRPRLRLRVSPTQPDAAFRLQLNKTLGEAMVFSGAAEGSTFAHEDGFPATWAYEPDLGRFLPRGLPPLAEVGTIEFEVPAGTRRLTLTVDGGPVWVALDQLRGVPRRLEANRLQSIAAAFPKTALQTFHEFLQKRFEGKAAPETDPARAAWLLHYEPLARLLLARAHAYGGDPDCYPISPVEPAPLSGEQVHTYLAEAERLLAEDVPLAALTRLGALVTRNGLDEARLARGVLLWELGEAYLGEQDLRALFFETRDPVIRRDAYHLLRDWYQAANEPNNLAGLTASMFLFDGDPVYLEAAARDLEQRGLWRDALDSWRLCPRADIGHTAILAVRAESDPAAIPTAIPSREDLLQQGLRAALRHDPAAAAAAWRAAGEEGAALLRHADRGWQIRRALVDPDPQARWDAYLALEDWWQAASGPWGFEPAWFGLTAAAERVRVHRQALDRENLFVRTTTAEPAAWTLCGPATVRFSVRPLHRREDRGALVDGVVTLSQNGLPFRERYRDNPISANFFIVGEEETRVGGLIQRTFQLGPGLHQFAVQGDRDLLVRAEILRPALVVPELPPPSAELLEAVLAGPETPQPFPARQWVLVDKENAQRRFSCDWFPGARRVAPENQGQRARITAWLQPRADEEAPDGWCALPVVKRRAWQPDASEQTRIALRLNQPAPPSALELPLPPAERDTLLQQFAAREPTKYGAQRAAQSPSAQRAWLLAQQRGWEAAMVPVADETEAVRALTALGDLIGETRPLPEHHRRAYRLAARFPASGWVRRLAAPILRGFTWENVQHFDRGQQVQPVEAEAVSPAAAVRAALVAPDPQSILLIGRQRQMVVFEHEQPRTLRVRASVERPQRLRPVAIELQWQWDDESPQSRRLSADTAWHEWVLTPPPQAKRLTIGMVNPPANQLLRLQISELQGDRFTAPEGPPPTRYYRVVDQAEPLELVLYEPSLLRLEQVLRDGVRFTELDVEATPFRFRLEAGDEPALYRLAKLVPRFHPIPEPPVTAAKPWLGGPYPTTPTAGRRTPPPPPTHLQPAAGGPWSGFLEASLVQRELSDDESAENAGRDRYFQVGYSLRRHWQAHDLFSRSRAALRLREAVGHSLNLSQTFLLRRPRYDLSLTLGGTVQFLESVRLDGAVPVRRNFDDPYATRMFLGWNSRRHHQNRWSYQTEVTAFYHYLGFDVLPPGSLDWDVVTAYRVDHQHGLRVGQNLRYQPVLDGRLDLDALLVTNETLAASPVDFYRIGAAWSQHLGRWEAALGARFRYLTADGDRGEARRQWQPSLQIGWWHGDTDGRHHFTGLRLSFDPDDQATNLNLSWRTNHRGRGGVASYLPRELRFPRLLERW</sequence>
<keyword evidence="3" id="KW-1185">Reference proteome</keyword>
<protein>
    <submittedName>
        <fullName evidence="2">Uncharacterized protein</fullName>
    </submittedName>
</protein>
<evidence type="ECO:0000256" key="1">
    <source>
        <dbReference type="SAM" id="MobiDB-lite"/>
    </source>
</evidence>
<accession>A0A8J7Q5Z3</accession>
<evidence type="ECO:0000313" key="2">
    <source>
        <dbReference type="EMBL" id="MBO1321097.1"/>
    </source>
</evidence>
<reference evidence="2" key="1">
    <citation type="submission" date="2021-03" db="EMBL/GenBank/DDBJ databases">
        <authorList>
            <person name="Wang G."/>
        </authorList>
    </citation>
    <scope>NUCLEOTIDE SEQUENCE</scope>
    <source>
        <strain evidence="2">KCTC 12899</strain>
    </source>
</reference>
<name>A0A8J7Q5Z3_9BACT</name>
<dbReference type="EMBL" id="JAFREP010000021">
    <property type="protein sequence ID" value="MBO1321097.1"/>
    <property type="molecule type" value="Genomic_DNA"/>
</dbReference>
<proteinExistence type="predicted"/>
<dbReference type="Proteomes" id="UP000664417">
    <property type="component" value="Unassembled WGS sequence"/>
</dbReference>
<evidence type="ECO:0000313" key="3">
    <source>
        <dbReference type="Proteomes" id="UP000664417"/>
    </source>
</evidence>
<feature type="region of interest" description="Disordered" evidence="1">
    <location>
        <begin position="1470"/>
        <end position="1500"/>
    </location>
</feature>